<name>A0A563D7I1_9FLAO</name>
<evidence type="ECO:0000256" key="6">
    <source>
        <dbReference type="ARBA" id="ARBA00022989"/>
    </source>
</evidence>
<evidence type="ECO:0000256" key="8">
    <source>
        <dbReference type="RuleBase" id="RU004057"/>
    </source>
</evidence>
<comment type="caution">
    <text evidence="11">The sequence shown here is derived from an EMBL/GenBank/DDBJ whole genome shotgun (WGS) entry which is preliminary data.</text>
</comment>
<organism evidence="11 12">
    <name type="scientific">Apibacter muscae</name>
    <dbReference type="NCBI Taxonomy" id="2509004"/>
    <lineage>
        <taxon>Bacteria</taxon>
        <taxon>Pseudomonadati</taxon>
        <taxon>Bacteroidota</taxon>
        <taxon>Flavobacteriia</taxon>
        <taxon>Flavobacteriales</taxon>
        <taxon>Weeksellaceae</taxon>
        <taxon>Apibacter</taxon>
    </lineage>
</organism>
<dbReference type="InterPro" id="IPR002898">
    <property type="entry name" value="MotA_ExbB_proton_chnl"/>
</dbReference>
<sequence length="280" mass="30395">MENNQLNQPKKTNNTGLNPLLTILLLLIISVLTYIFILGDDSNFVRLNKSDIINDLSANEGTPSNVLGIIYKGGFIVPILMTFALMVIVFSIERFFILSKAAGTKSISQFMTEIKTALEKNEINYAIELCDQQKGSVGNVVKESLLSYKNLGVDQTLSQEQKLNALNQTIEEAVTLEMPSLEKNMNILSTIASVATLVALMGTVMGMIKSFFALGNSGGAPDAAQLSNGIAEALINTALGIGASALAIIAYNYFTSKIDNLIFKIEEIGFIIQKSFKSKH</sequence>
<evidence type="ECO:0000256" key="4">
    <source>
        <dbReference type="ARBA" id="ARBA00022692"/>
    </source>
</evidence>
<evidence type="ECO:0000313" key="11">
    <source>
        <dbReference type="EMBL" id="TWP26047.1"/>
    </source>
</evidence>
<dbReference type="EMBL" id="SELH01000026">
    <property type="protein sequence ID" value="TWP26047.1"/>
    <property type="molecule type" value="Genomic_DNA"/>
</dbReference>
<feature type="transmembrane region" description="Helical" evidence="9">
    <location>
        <begin position="233"/>
        <end position="254"/>
    </location>
</feature>
<keyword evidence="3" id="KW-1003">Cell membrane</keyword>
<dbReference type="OrthoDB" id="4045at2"/>
<dbReference type="GO" id="GO:0005886">
    <property type="term" value="C:plasma membrane"/>
    <property type="evidence" value="ECO:0007669"/>
    <property type="project" value="UniProtKB-SubCell"/>
</dbReference>
<evidence type="ECO:0000256" key="9">
    <source>
        <dbReference type="SAM" id="Phobius"/>
    </source>
</evidence>
<comment type="subcellular location">
    <subcellularLocation>
        <location evidence="1">Cell membrane</location>
        <topology evidence="1">Multi-pass membrane protein</topology>
    </subcellularLocation>
    <subcellularLocation>
        <location evidence="8">Membrane</location>
        <topology evidence="8">Multi-pass membrane protein</topology>
    </subcellularLocation>
</comment>
<evidence type="ECO:0000256" key="3">
    <source>
        <dbReference type="ARBA" id="ARBA00022475"/>
    </source>
</evidence>
<keyword evidence="6 9" id="KW-1133">Transmembrane helix</keyword>
<keyword evidence="12" id="KW-1185">Reference proteome</keyword>
<keyword evidence="5 8" id="KW-0653">Protein transport</keyword>
<feature type="transmembrane region" description="Helical" evidence="9">
    <location>
        <begin position="187"/>
        <end position="213"/>
    </location>
</feature>
<gene>
    <name evidence="11" type="ORF">ETU09_10095</name>
</gene>
<keyword evidence="4 9" id="KW-0812">Transmembrane</keyword>
<dbReference type="PANTHER" id="PTHR30625">
    <property type="entry name" value="PROTEIN TOLQ"/>
    <property type="match status" value="1"/>
</dbReference>
<feature type="domain" description="MotA/TolQ/ExbB proton channel" evidence="10">
    <location>
        <begin position="156"/>
        <end position="266"/>
    </location>
</feature>
<evidence type="ECO:0000313" key="12">
    <source>
        <dbReference type="Proteomes" id="UP000319499"/>
    </source>
</evidence>
<dbReference type="GO" id="GO:0017038">
    <property type="term" value="P:protein import"/>
    <property type="evidence" value="ECO:0007669"/>
    <property type="project" value="TreeGrafter"/>
</dbReference>
<dbReference type="AlphaFoldDB" id="A0A563D7I1"/>
<evidence type="ECO:0000256" key="1">
    <source>
        <dbReference type="ARBA" id="ARBA00004651"/>
    </source>
</evidence>
<accession>A0A563D7I1</accession>
<comment type="similarity">
    <text evidence="8">Belongs to the exbB/tolQ family.</text>
</comment>
<protein>
    <submittedName>
        <fullName evidence="11">MotA/TolQ/ExbB proton channel family protein</fullName>
    </submittedName>
</protein>
<proteinExistence type="inferred from homology"/>
<keyword evidence="2 8" id="KW-0813">Transport</keyword>
<dbReference type="InterPro" id="IPR050790">
    <property type="entry name" value="ExbB/TolQ_transport"/>
</dbReference>
<keyword evidence="7 9" id="KW-0472">Membrane</keyword>
<evidence type="ECO:0000256" key="5">
    <source>
        <dbReference type="ARBA" id="ARBA00022927"/>
    </source>
</evidence>
<dbReference type="RefSeq" id="WP_146293461.1">
    <property type="nucleotide sequence ID" value="NZ_SELH01000026.1"/>
</dbReference>
<feature type="transmembrane region" description="Helical" evidence="9">
    <location>
        <begin position="69"/>
        <end position="90"/>
    </location>
</feature>
<dbReference type="Pfam" id="PF01618">
    <property type="entry name" value="MotA_ExbB"/>
    <property type="match status" value="1"/>
</dbReference>
<evidence type="ECO:0000259" key="10">
    <source>
        <dbReference type="Pfam" id="PF01618"/>
    </source>
</evidence>
<dbReference type="PANTHER" id="PTHR30625:SF15">
    <property type="entry name" value="BIOPOLYMER TRANSPORT PROTEIN EXBB"/>
    <property type="match status" value="1"/>
</dbReference>
<reference evidence="11 12" key="1">
    <citation type="submission" date="2019-02" db="EMBL/GenBank/DDBJ databases">
        <title>Apibacter muscae sp. nov.: a novel member of the house fly microbiota.</title>
        <authorList>
            <person name="Park R."/>
        </authorList>
    </citation>
    <scope>NUCLEOTIDE SEQUENCE [LARGE SCALE GENOMIC DNA]</scope>
    <source>
        <strain evidence="11 12">AL1</strain>
    </source>
</reference>
<evidence type="ECO:0000256" key="7">
    <source>
        <dbReference type="ARBA" id="ARBA00023136"/>
    </source>
</evidence>
<dbReference type="Proteomes" id="UP000319499">
    <property type="component" value="Unassembled WGS sequence"/>
</dbReference>
<evidence type="ECO:0000256" key="2">
    <source>
        <dbReference type="ARBA" id="ARBA00022448"/>
    </source>
</evidence>
<feature type="transmembrane region" description="Helical" evidence="9">
    <location>
        <begin position="20"/>
        <end position="39"/>
    </location>
</feature>